<dbReference type="InterPro" id="IPR036047">
    <property type="entry name" value="F-box-like_dom_sf"/>
</dbReference>
<dbReference type="CDD" id="cd09917">
    <property type="entry name" value="F-box_SF"/>
    <property type="match status" value="1"/>
</dbReference>
<dbReference type="Pfam" id="PF12937">
    <property type="entry name" value="F-box-like"/>
    <property type="match status" value="1"/>
</dbReference>
<evidence type="ECO:0000313" key="3">
    <source>
        <dbReference type="Proteomes" id="UP000001194"/>
    </source>
</evidence>
<dbReference type="InParanoid" id="B0DXD3"/>
<sequence>MSQRMEDFPNETLLHVFSFLPLKSLINGRTISQEWRRLIPLADINPTRQALLDFYLTLIDSPIFLQTRPWVLANLEPFNRQQYIDDLIDQHPYVPEAFRVWILEWPAKAVIGCNWPGLPNVHAGRDIADNVHRIEGNNSLAPLPPTICALPFMNYTAAAHFIPALFIFHGQQSTVWLMLDERESLRDKVYTLVEGGNSLFDEKGDSDWDIIDDNWVEYQKRTWGRIELWAKWRADKNLPIMRLEDMPQNTSFGERPMFTKSFRRGELQAHTWRERDEPNVRLDLYFAENDVHLPDLGERIEY</sequence>
<name>B0DXD3_LACBS</name>
<dbReference type="EMBL" id="DS547146">
    <property type="protein sequence ID" value="EDR00816.1"/>
    <property type="molecule type" value="Genomic_DNA"/>
</dbReference>
<dbReference type="SUPFAM" id="SSF81383">
    <property type="entry name" value="F-box domain"/>
    <property type="match status" value="1"/>
</dbReference>
<dbReference type="RefSeq" id="XP_001888608.1">
    <property type="nucleotide sequence ID" value="XM_001888573.1"/>
</dbReference>
<dbReference type="HOGENOM" id="CLU_077717_0_0_1"/>
<dbReference type="Proteomes" id="UP000001194">
    <property type="component" value="Unassembled WGS sequence"/>
</dbReference>
<accession>B0DXD3</accession>
<dbReference type="InterPro" id="IPR001810">
    <property type="entry name" value="F-box_dom"/>
</dbReference>
<organism evidence="3">
    <name type="scientific">Laccaria bicolor (strain S238N-H82 / ATCC MYA-4686)</name>
    <name type="common">Bicoloured deceiver</name>
    <name type="synonym">Laccaria laccata var. bicolor</name>
    <dbReference type="NCBI Taxonomy" id="486041"/>
    <lineage>
        <taxon>Eukaryota</taxon>
        <taxon>Fungi</taxon>
        <taxon>Dikarya</taxon>
        <taxon>Basidiomycota</taxon>
        <taxon>Agaricomycotina</taxon>
        <taxon>Agaricomycetes</taxon>
        <taxon>Agaricomycetidae</taxon>
        <taxon>Agaricales</taxon>
        <taxon>Agaricineae</taxon>
        <taxon>Hydnangiaceae</taxon>
        <taxon>Laccaria</taxon>
    </lineage>
</organism>
<dbReference type="AlphaFoldDB" id="B0DXD3"/>
<dbReference type="Gene3D" id="1.20.1280.50">
    <property type="match status" value="1"/>
</dbReference>
<dbReference type="PROSITE" id="PS50181">
    <property type="entry name" value="FBOX"/>
    <property type="match status" value="1"/>
</dbReference>
<reference evidence="2 3" key="1">
    <citation type="journal article" date="2008" name="Nature">
        <title>The genome of Laccaria bicolor provides insights into mycorrhizal symbiosis.</title>
        <authorList>
            <person name="Martin F."/>
            <person name="Aerts A."/>
            <person name="Ahren D."/>
            <person name="Brun A."/>
            <person name="Danchin E.G.J."/>
            <person name="Duchaussoy F."/>
            <person name="Gibon J."/>
            <person name="Kohler A."/>
            <person name="Lindquist E."/>
            <person name="Pereda V."/>
            <person name="Salamov A."/>
            <person name="Shapiro H.J."/>
            <person name="Wuyts J."/>
            <person name="Blaudez D."/>
            <person name="Buee M."/>
            <person name="Brokstein P."/>
            <person name="Canbaeck B."/>
            <person name="Cohen D."/>
            <person name="Courty P.E."/>
            <person name="Coutinho P.M."/>
            <person name="Delaruelle C."/>
            <person name="Detter J.C."/>
            <person name="Deveau A."/>
            <person name="DiFazio S."/>
            <person name="Duplessis S."/>
            <person name="Fraissinet-Tachet L."/>
            <person name="Lucic E."/>
            <person name="Frey-Klett P."/>
            <person name="Fourrey C."/>
            <person name="Feussner I."/>
            <person name="Gay G."/>
            <person name="Grimwood J."/>
            <person name="Hoegger P.J."/>
            <person name="Jain P."/>
            <person name="Kilaru S."/>
            <person name="Labbe J."/>
            <person name="Lin Y.C."/>
            <person name="Legue V."/>
            <person name="Le Tacon F."/>
            <person name="Marmeisse R."/>
            <person name="Melayah D."/>
            <person name="Montanini B."/>
            <person name="Muratet M."/>
            <person name="Nehls U."/>
            <person name="Niculita-Hirzel H."/>
            <person name="Oudot-Le Secq M.P."/>
            <person name="Peter M."/>
            <person name="Quesneville H."/>
            <person name="Rajashekar B."/>
            <person name="Reich M."/>
            <person name="Rouhier N."/>
            <person name="Schmutz J."/>
            <person name="Yin T."/>
            <person name="Chalot M."/>
            <person name="Henrissat B."/>
            <person name="Kuees U."/>
            <person name="Lucas S."/>
            <person name="Van de Peer Y."/>
            <person name="Podila G.K."/>
            <person name="Polle A."/>
            <person name="Pukkila P.J."/>
            <person name="Richardson P.M."/>
            <person name="Rouze P."/>
            <person name="Sanders I.R."/>
            <person name="Stajich J.E."/>
            <person name="Tunlid A."/>
            <person name="Tuskan G."/>
            <person name="Grigoriev I.V."/>
        </authorList>
    </citation>
    <scope>NUCLEOTIDE SEQUENCE [LARGE SCALE GENOMIC DNA]</scope>
    <source>
        <strain evidence="3">S238N-H82 / ATCC MYA-4686</strain>
    </source>
</reference>
<evidence type="ECO:0000313" key="2">
    <source>
        <dbReference type="EMBL" id="EDR00816.1"/>
    </source>
</evidence>
<dbReference type="GeneID" id="6084223"/>
<feature type="domain" description="F-box" evidence="1">
    <location>
        <begin position="2"/>
        <end position="39"/>
    </location>
</feature>
<dbReference type="OrthoDB" id="2788844at2759"/>
<evidence type="ECO:0000259" key="1">
    <source>
        <dbReference type="PROSITE" id="PS50181"/>
    </source>
</evidence>
<keyword evidence="3" id="KW-1185">Reference proteome</keyword>
<protein>
    <submittedName>
        <fullName evidence="2">Predicted protein</fullName>
    </submittedName>
</protein>
<gene>
    <name evidence="2" type="ORF">LACBIDRAFT_313023</name>
</gene>
<dbReference type="KEGG" id="lbc:LACBIDRAFT_313023"/>
<proteinExistence type="predicted"/>